<feature type="active site" evidence="4">
    <location>
        <position position="472"/>
    </location>
</feature>
<dbReference type="GO" id="GO:0005634">
    <property type="term" value="C:nucleus"/>
    <property type="evidence" value="ECO:0007669"/>
    <property type="project" value="TreeGrafter"/>
</dbReference>
<feature type="active site" evidence="4">
    <location>
        <position position="491"/>
    </location>
</feature>
<organism evidence="10 11">
    <name type="scientific">Allacma fusca</name>
    <dbReference type="NCBI Taxonomy" id="39272"/>
    <lineage>
        <taxon>Eukaryota</taxon>
        <taxon>Metazoa</taxon>
        <taxon>Ecdysozoa</taxon>
        <taxon>Arthropoda</taxon>
        <taxon>Hexapoda</taxon>
        <taxon>Collembola</taxon>
        <taxon>Symphypleona</taxon>
        <taxon>Sminthuridae</taxon>
        <taxon>Allacma</taxon>
    </lineage>
</organism>
<dbReference type="AlphaFoldDB" id="A0A8J2KHS7"/>
<feature type="region of interest" description="Disordered" evidence="7">
    <location>
        <begin position="816"/>
        <end position="862"/>
    </location>
</feature>
<dbReference type="GO" id="GO:0005975">
    <property type="term" value="P:carbohydrate metabolic process"/>
    <property type="evidence" value="ECO:0007669"/>
    <property type="project" value="InterPro"/>
</dbReference>
<dbReference type="EMBL" id="CAJVCH010288486">
    <property type="protein sequence ID" value="CAG7785072.1"/>
    <property type="molecule type" value="Genomic_DNA"/>
</dbReference>
<evidence type="ECO:0000256" key="1">
    <source>
        <dbReference type="ARBA" id="ARBA00009545"/>
    </source>
</evidence>
<dbReference type="GO" id="GO:0006282">
    <property type="term" value="P:regulation of DNA repair"/>
    <property type="evidence" value="ECO:0007669"/>
    <property type="project" value="InterPro"/>
</dbReference>
<feature type="compositionally biased region" description="Polar residues" evidence="7">
    <location>
        <begin position="14"/>
        <end position="32"/>
    </location>
</feature>
<dbReference type="EC" id="3.2.1.143" evidence="2"/>
<dbReference type="GO" id="GO:0005737">
    <property type="term" value="C:cytoplasm"/>
    <property type="evidence" value="ECO:0007669"/>
    <property type="project" value="TreeGrafter"/>
</dbReference>
<evidence type="ECO:0000313" key="11">
    <source>
        <dbReference type="Proteomes" id="UP000708208"/>
    </source>
</evidence>
<dbReference type="InterPro" id="IPR007724">
    <property type="entry name" value="Poly_GlycHdrlase"/>
</dbReference>
<evidence type="ECO:0000259" key="9">
    <source>
        <dbReference type="Pfam" id="PF20811"/>
    </source>
</evidence>
<evidence type="ECO:0000256" key="5">
    <source>
        <dbReference type="PIRSR" id="PIRSR607724-2"/>
    </source>
</evidence>
<sequence>MFCTRLNYHLNVGRMTSPSGHEVPNQESSSLHQDMDAESRSSPSLCKQLIVEDRLDIQKSVTEVTSAVSVCNSVVIDIEEPEEEECERTVIPDSDSDNTDFEENRTEGKVDGNVDLNEEDANEPVEETRTDQGRPVSPLSENDTDDSDGFPPVISASQAELKEMQDRMMVVEERNKDILGNLKRFTPSDRIFPDVRSSNFHTVAVTLTDDFKPGDALAPYPISFTPKWHKDYVPLPCCDENIRTFRKRVVDENTGGEQGEPTFTDIKVLMWERIQSALARPLETCEDIASAMKTYCKFNGSLIVLEYTLATLMSPEERTLFFSKTLPGMVTLCLDLRKIITCGLPFLCRFMNYSLTLSQKQIACLLANAFFSTFPARFTYEDDFPSINFIGLLTGNGDDSRISSMGHKLRCILHYFERVIEEMPKGVVTYTRKSVRSSKSPDWSLSGKELTQLITLHEGSIETEGERLLQIDFANKYVGGGVLGHGCVQEEILFVIYPELLVSRLFTERLVSCEALVITGCERFSKYKGYASNFEFAGDFVDCVPWNSRARKCTQIVAIDAQYVVRHTDQFHPRKLLREVNKAFIGFSISPGSSNNVAVATGKWGCGAFKGDAHLKTILQLLAASQASRHLVLFTFGDLFLQKEVEEMYEKIKHMKIKEVWALLEQYNKLFCSRQKPSLNLHEFFTEYIQISNYSDKESMETDNDSTLLVKELAINAAMKSTSSVAFQSQKNVQKSASQTSGSSDWLGKLDNTKAQWKTYKPENSMDDFNFNGKQTLDQDQISALLDEPESMDFETEETSKKEQASLSDPCNQLAATADPKQDLKDGVEVKSSPLFSKRAKPGVHEAEVGDTGLKLSTGVPKQKRQMTLKDFYKPI</sequence>
<dbReference type="Pfam" id="PF20811">
    <property type="entry name" value="PARG_cat_N"/>
    <property type="match status" value="1"/>
</dbReference>
<feature type="binding site" evidence="5">
    <location>
        <position position="475"/>
    </location>
    <ligand>
        <name>substrate</name>
    </ligand>
</feature>
<keyword evidence="6" id="KW-0175">Coiled coil</keyword>
<keyword evidence="11" id="KW-1185">Reference proteome</keyword>
<reference evidence="10" key="1">
    <citation type="submission" date="2021-06" db="EMBL/GenBank/DDBJ databases">
        <authorList>
            <person name="Hodson N. C."/>
            <person name="Mongue J. A."/>
            <person name="Jaron S. K."/>
        </authorList>
    </citation>
    <scope>NUCLEOTIDE SEQUENCE</scope>
</reference>
<comment type="caution">
    <text evidence="10">The sequence shown here is derived from an EMBL/GenBank/DDBJ whole genome shotgun (WGS) entry which is preliminary data.</text>
</comment>
<dbReference type="Pfam" id="PF05028">
    <property type="entry name" value="PARG_cat_C"/>
    <property type="match status" value="1"/>
</dbReference>
<feature type="binding site" evidence="5">
    <location>
        <position position="489"/>
    </location>
    <ligand>
        <name>substrate</name>
    </ligand>
</feature>
<name>A0A8J2KHS7_9HEXA</name>
<proteinExistence type="inferred from homology"/>
<dbReference type="GO" id="GO:0004649">
    <property type="term" value="F:poly(ADP-ribose) glycohydrolase activity"/>
    <property type="evidence" value="ECO:0007669"/>
    <property type="project" value="UniProtKB-EC"/>
</dbReference>
<comment type="similarity">
    <text evidence="1">Belongs to the poly(ADP-ribose) glycohydrolase family.</text>
</comment>
<dbReference type="GO" id="GO:0009225">
    <property type="term" value="P:nucleotide-sugar metabolic process"/>
    <property type="evidence" value="ECO:0007669"/>
    <property type="project" value="TreeGrafter"/>
</dbReference>
<evidence type="ECO:0000256" key="2">
    <source>
        <dbReference type="ARBA" id="ARBA00012255"/>
    </source>
</evidence>
<feature type="binding site" evidence="5">
    <location>
        <position position="530"/>
    </location>
    <ligand>
        <name>substrate</name>
    </ligand>
</feature>
<dbReference type="GO" id="GO:1990966">
    <property type="term" value="P:ATP generation from poly-ADP-D-ribose"/>
    <property type="evidence" value="ECO:0007669"/>
    <property type="project" value="TreeGrafter"/>
</dbReference>
<dbReference type="InterPro" id="IPR046372">
    <property type="entry name" value="PARG_cat_C"/>
</dbReference>
<evidence type="ECO:0000256" key="4">
    <source>
        <dbReference type="PIRSR" id="PIRSR607724-1"/>
    </source>
</evidence>
<accession>A0A8J2KHS7</accession>
<feature type="coiled-coil region" evidence="6">
    <location>
        <begin position="154"/>
        <end position="181"/>
    </location>
</feature>
<feature type="region of interest" description="Disordered" evidence="7">
    <location>
        <begin position="13"/>
        <end position="41"/>
    </location>
</feature>
<protein>
    <recommendedName>
        <fullName evidence="2">poly(ADP-ribose) glycohydrolase</fullName>
        <ecNumber evidence="2">3.2.1.143</ecNumber>
    </recommendedName>
</protein>
<feature type="domain" description="PARG helical" evidence="9">
    <location>
        <begin position="313"/>
        <end position="432"/>
    </location>
</feature>
<dbReference type="PANTHER" id="PTHR12837">
    <property type="entry name" value="POLY ADP-RIBOSE GLYCOHYDROLASE"/>
    <property type="match status" value="1"/>
</dbReference>
<dbReference type="OrthoDB" id="1937899at2759"/>
<feature type="region of interest" description="Disordered" evidence="7">
    <location>
        <begin position="81"/>
        <end position="151"/>
    </location>
</feature>
<evidence type="ECO:0000256" key="6">
    <source>
        <dbReference type="SAM" id="Coils"/>
    </source>
</evidence>
<evidence type="ECO:0000256" key="3">
    <source>
        <dbReference type="ARBA" id="ARBA00022801"/>
    </source>
</evidence>
<evidence type="ECO:0000256" key="7">
    <source>
        <dbReference type="SAM" id="MobiDB-lite"/>
    </source>
</evidence>
<evidence type="ECO:0000259" key="8">
    <source>
        <dbReference type="Pfam" id="PF05028"/>
    </source>
</evidence>
<feature type="compositionally biased region" description="Acidic residues" evidence="7">
    <location>
        <begin position="116"/>
        <end position="125"/>
    </location>
</feature>
<dbReference type="Proteomes" id="UP000708208">
    <property type="component" value="Unassembled WGS sequence"/>
</dbReference>
<dbReference type="InterPro" id="IPR048362">
    <property type="entry name" value="PARG_helical"/>
</dbReference>
<evidence type="ECO:0000313" key="10">
    <source>
        <dbReference type="EMBL" id="CAG7785072.1"/>
    </source>
</evidence>
<gene>
    <name evidence="10" type="ORF">AFUS01_LOCUS23722</name>
</gene>
<feature type="compositionally biased region" description="Basic and acidic residues" evidence="7">
    <location>
        <begin position="102"/>
        <end position="112"/>
    </location>
</feature>
<feature type="active site" evidence="4">
    <location>
        <position position="490"/>
    </location>
</feature>
<feature type="domain" description="PARG catalytic Macro" evidence="8">
    <location>
        <begin position="441"/>
        <end position="641"/>
    </location>
</feature>
<feature type="region of interest" description="Disordered" evidence="7">
    <location>
        <begin position="791"/>
        <end position="810"/>
    </location>
</feature>
<feature type="compositionally biased region" description="Basic and acidic residues" evidence="7">
    <location>
        <begin position="820"/>
        <end position="829"/>
    </location>
</feature>
<keyword evidence="3" id="KW-0378">Hydrolase</keyword>
<dbReference type="PANTHER" id="PTHR12837:SF15">
    <property type="entry name" value="POLY(ADP-RIBOSE) GLYCOHYDROLASE"/>
    <property type="match status" value="1"/>
</dbReference>